<name>A0A0J9Y6L2_BRUMA</name>
<dbReference type="CTD" id="66057598"/>
<reference evidence="2" key="2">
    <citation type="submission" date="2012-12" db="EMBL/GenBank/DDBJ databases">
        <authorList>
            <person name="Gao Y.W."/>
            <person name="Fan S.T."/>
            <person name="Sun H.T."/>
            <person name="Wang Z."/>
            <person name="Gao X.L."/>
            <person name="Li Y.G."/>
            <person name="Wang T.C."/>
            <person name="Zhang K."/>
            <person name="Xu W.W."/>
            <person name="Yu Z.J."/>
            <person name="Xia X.Z."/>
        </authorList>
    </citation>
    <scope>NUCLEOTIDE SEQUENCE</scope>
    <source>
        <strain evidence="2">FR3</strain>
    </source>
</reference>
<dbReference type="WBParaSite" id="Bm1160a.1">
    <property type="protein sequence ID" value="Bm1160a.1"/>
    <property type="gene ID" value="WBGene00221421"/>
</dbReference>
<dbReference type="SUPFAM" id="SSF50729">
    <property type="entry name" value="PH domain-like"/>
    <property type="match status" value="1"/>
</dbReference>
<dbReference type="STRING" id="6279.A0A0J9Y6L2"/>
<dbReference type="OMA" id="DFVLLHM"/>
<dbReference type="KEGG" id="bmy:BM_BM1160"/>
<gene>
    <name evidence="2 3 5" type="ORF">Bm1160</name>
    <name evidence="3" type="ORF">BM_BM1160</name>
    <name evidence="2" type="ORF">BM_Bm1160</name>
</gene>
<sequence>MELLGLNKNTALLLKNRFKHITCVTVQIYKLEGNSWHELTKDFVLLHMYYDREDKVAKLIAIDGIKLIIRGFVISSTLQLVRPTKKFVHFISSKQGRSEMYGFGFYQVYEVEQFLRSFNIVYRKLYLSSRNVTQNEFEYSKRHSSISSIKTDSSCHISLSTTTSKKDTHTIPSFYSTKNSPCREQIFAVDVKYTEKQMQKLSFASTTSSTLPLMPSLLTQTSVNARNSLYSSNSATIDTNTDVSRSVEQKQYQLWGTTPWNTLFEQKVCSNQESITSTWNSLLNH</sequence>
<reference evidence="5" key="4">
    <citation type="submission" date="2019-12" db="UniProtKB">
        <authorList>
            <consortium name="WormBaseParasite"/>
        </authorList>
    </citation>
    <scope>IDENTIFICATION</scope>
</reference>
<accession>A0A0J9Y6L2</accession>
<evidence type="ECO:0000313" key="2">
    <source>
        <dbReference type="EMBL" id="CDQ03395.1"/>
    </source>
</evidence>
<evidence type="ECO:0000259" key="1">
    <source>
        <dbReference type="Pfam" id="PF00568"/>
    </source>
</evidence>
<organism evidence="2">
    <name type="scientific">Brugia malayi</name>
    <name type="common">Filarial nematode worm</name>
    <dbReference type="NCBI Taxonomy" id="6279"/>
    <lineage>
        <taxon>Eukaryota</taxon>
        <taxon>Metazoa</taxon>
        <taxon>Ecdysozoa</taxon>
        <taxon>Nematoda</taxon>
        <taxon>Chromadorea</taxon>
        <taxon>Rhabditida</taxon>
        <taxon>Spirurina</taxon>
        <taxon>Spiruromorpha</taxon>
        <taxon>Filarioidea</taxon>
        <taxon>Onchocercidae</taxon>
        <taxon>Brugia</taxon>
    </lineage>
</organism>
<keyword evidence="4" id="KW-1185">Reference proteome</keyword>
<protein>
    <submittedName>
        <fullName evidence="2 5">Bm1160</fullName>
    </submittedName>
</protein>
<evidence type="ECO:0000313" key="5">
    <source>
        <dbReference type="WBParaSite" id="Bm1160a.1"/>
    </source>
</evidence>
<reference evidence="3" key="3">
    <citation type="submission" date="2019-04" db="EMBL/GenBank/DDBJ databases">
        <authorList>
            <person name="Howe K."/>
            <person name="Paulini M."/>
            <person name="Williams G."/>
        </authorList>
    </citation>
    <scope>NUCLEOTIDE SEQUENCE [LARGE SCALE GENOMIC DNA]</scope>
    <source>
        <strain evidence="3">FR3</strain>
    </source>
</reference>
<evidence type="ECO:0000313" key="4">
    <source>
        <dbReference type="Proteomes" id="UP000006672"/>
    </source>
</evidence>
<dbReference type="Proteomes" id="UP000006672">
    <property type="component" value="Unassembled WGS sequence"/>
</dbReference>
<accession>A0A4E9F145</accession>
<dbReference type="OrthoDB" id="5858169at2759"/>
<proteinExistence type="predicted"/>
<reference evidence="2 4" key="1">
    <citation type="journal article" date="2007" name="Science">
        <title>Draft genome of the filarial nematode parasite Brugia malayi.</title>
        <authorList>
            <person name="Ghedin E."/>
            <person name="Wang S."/>
            <person name="Spiro D."/>
            <person name="Caler E."/>
            <person name="Zhao Q."/>
            <person name="Crabtree J."/>
            <person name="Allen J.E."/>
            <person name="Delcher A.L."/>
            <person name="Guiliano D.B."/>
            <person name="Miranda-Saavedra D."/>
            <person name="Angiuoli S.V."/>
            <person name="Creasy T."/>
            <person name="Amedeo P."/>
            <person name="Haas B."/>
            <person name="El-Sayed N.M."/>
            <person name="Wortman J.R."/>
            <person name="Feldblyum T."/>
            <person name="Tallon L."/>
            <person name="Schatz M."/>
            <person name="Shumway M."/>
            <person name="Koo H."/>
            <person name="Salzberg S.L."/>
            <person name="Schobel S."/>
            <person name="Pertea M."/>
            <person name="Pop M."/>
            <person name="White O."/>
            <person name="Barton G.J."/>
            <person name="Carlow C.K."/>
            <person name="Crawford M.J."/>
            <person name="Daub J."/>
            <person name="Dimmic M.W."/>
            <person name="Estes C.F."/>
            <person name="Foster J.M."/>
            <person name="Ganatra M."/>
            <person name="Gregory W.F."/>
            <person name="Johnson N.M."/>
            <person name="Jin J."/>
            <person name="Komuniecki R."/>
            <person name="Korf I."/>
            <person name="Kumar S."/>
            <person name="Laney S."/>
            <person name="Li B.W."/>
            <person name="Li W."/>
            <person name="Lindblom T.H."/>
            <person name="Lustigman S."/>
            <person name="Ma D."/>
            <person name="Maina C.V."/>
            <person name="Martin D.M."/>
            <person name="McCarter J.P."/>
            <person name="McReynolds L."/>
            <person name="Mitreva M."/>
            <person name="Nutman T.B."/>
            <person name="Parkinson J."/>
            <person name="Peregrin-Alvarez J.M."/>
            <person name="Poole C."/>
            <person name="Ren Q."/>
            <person name="Saunders L."/>
            <person name="Sluder A.E."/>
            <person name="Smith K."/>
            <person name="Stanke M."/>
            <person name="Unnasch T.R."/>
            <person name="Ware J."/>
            <person name="Wei A.D."/>
            <person name="Weil G."/>
            <person name="Williams D.J."/>
            <person name="Zhang Y."/>
            <person name="Williams S.A."/>
            <person name="Fraser-Liggett C."/>
            <person name="Slatko B."/>
            <person name="Blaxter M.L."/>
            <person name="Scott A.L."/>
        </authorList>
    </citation>
    <scope>NUCLEOTIDE SEQUENCE</scope>
    <source>
        <strain evidence="2 4">FR3</strain>
    </source>
</reference>
<dbReference type="EMBL" id="CAAKNF010000192">
    <property type="protein sequence ID" value="VIO90472.1"/>
    <property type="molecule type" value="Genomic_DNA"/>
</dbReference>
<dbReference type="AlphaFoldDB" id="A0A0J9Y6L2"/>
<dbReference type="Pfam" id="PF00568">
    <property type="entry name" value="WH1"/>
    <property type="match status" value="1"/>
</dbReference>
<feature type="domain" description="WH1" evidence="1">
    <location>
        <begin position="19"/>
        <end position="119"/>
    </location>
</feature>
<dbReference type="RefSeq" id="XP_042932293.1">
    <property type="nucleotide sequence ID" value="XM_043076359.1"/>
</dbReference>
<dbReference type="EMBL" id="LN856626">
    <property type="protein sequence ID" value="CDQ03395.1"/>
    <property type="molecule type" value="Genomic_DNA"/>
</dbReference>
<dbReference type="InterPro" id="IPR011993">
    <property type="entry name" value="PH-like_dom_sf"/>
</dbReference>
<dbReference type="Gene3D" id="2.30.29.30">
    <property type="entry name" value="Pleckstrin-homology domain (PH domain)/Phosphotyrosine-binding domain (PTB)"/>
    <property type="match status" value="1"/>
</dbReference>
<evidence type="ECO:0000313" key="3">
    <source>
        <dbReference type="EMBL" id="VIO90472.1"/>
    </source>
</evidence>
<dbReference type="InterPro" id="IPR000697">
    <property type="entry name" value="WH1/EVH1_dom"/>
</dbReference>
<dbReference type="GeneID" id="66057598"/>